<evidence type="ECO:0000313" key="2">
    <source>
        <dbReference type="EMBL" id="CAG9768376.1"/>
    </source>
</evidence>
<accession>A0A9N9QFM5</accession>
<dbReference type="PANTHER" id="PTHR46612:SF1">
    <property type="entry name" value="XYLOSIDE XYLOSYLTRANSFERASE 1"/>
    <property type="match status" value="1"/>
</dbReference>
<dbReference type="GO" id="GO:0016266">
    <property type="term" value="P:protein O-linked glycosylation via N-acetyl-galactosamine"/>
    <property type="evidence" value="ECO:0007669"/>
    <property type="project" value="TreeGrafter"/>
</dbReference>
<dbReference type="GO" id="GO:0140560">
    <property type="term" value="F:xylosyl alpha-1,3-xylosyltransferase activity"/>
    <property type="evidence" value="ECO:0007669"/>
    <property type="project" value="TreeGrafter"/>
</dbReference>
<dbReference type="Gene3D" id="3.90.550.10">
    <property type="entry name" value="Spore Coat Polysaccharide Biosynthesis Protein SpsA, Chain A"/>
    <property type="match status" value="1"/>
</dbReference>
<evidence type="ECO:0000313" key="3">
    <source>
        <dbReference type="Proteomes" id="UP001152799"/>
    </source>
</evidence>
<keyword evidence="1" id="KW-0472">Membrane</keyword>
<keyword evidence="1" id="KW-0812">Transmembrane</keyword>
<evidence type="ECO:0000256" key="1">
    <source>
        <dbReference type="SAM" id="Phobius"/>
    </source>
</evidence>
<gene>
    <name evidence="2" type="ORF">CEUTPL_LOCUS8915</name>
</gene>
<sequence>MKKPKKSFLLHAFLFIILICLVYFAFITINLKNNPPPTPSSAVFHSFTTNASTITKNLDYNIWLIFTKVSTKSPLTVKFENLLYSLLNVSSVLLNFNIIVDEKSKSIALLKLTEIMVKANKSMNYKFYDVQDCARKITDIYDAMMPFFSSKPGTYYSDALFYISLGLYRVAPIKQKRAILLDCDLYFKKDVALLFEEFQWFKSTAFFGLAPELTPVYKHILHMYKRKHKTTFGEFYHQRPLSPSSPNHPKGFQGYNSGVVLVDFEKQRNSTEFSKIITKESVINMTEKYKFRGHLGDQDFYTLLGYEYPELIQTLNCGFNRQLCTWWRDHGYREIFDYYFKCDHPIVVLHGNCNTRIPMDYVNPQKNLTL</sequence>
<feature type="transmembrane region" description="Helical" evidence="1">
    <location>
        <begin position="12"/>
        <end position="31"/>
    </location>
</feature>
<dbReference type="InterPro" id="IPR029044">
    <property type="entry name" value="Nucleotide-diphossugar_trans"/>
</dbReference>
<evidence type="ECO:0008006" key="4">
    <source>
        <dbReference type="Google" id="ProtNLM"/>
    </source>
</evidence>
<organism evidence="2 3">
    <name type="scientific">Ceutorhynchus assimilis</name>
    <name type="common">cabbage seed weevil</name>
    <dbReference type="NCBI Taxonomy" id="467358"/>
    <lineage>
        <taxon>Eukaryota</taxon>
        <taxon>Metazoa</taxon>
        <taxon>Ecdysozoa</taxon>
        <taxon>Arthropoda</taxon>
        <taxon>Hexapoda</taxon>
        <taxon>Insecta</taxon>
        <taxon>Pterygota</taxon>
        <taxon>Neoptera</taxon>
        <taxon>Endopterygota</taxon>
        <taxon>Coleoptera</taxon>
        <taxon>Polyphaga</taxon>
        <taxon>Cucujiformia</taxon>
        <taxon>Curculionidae</taxon>
        <taxon>Ceutorhynchinae</taxon>
        <taxon>Ceutorhynchus</taxon>
    </lineage>
</organism>
<dbReference type="AlphaFoldDB" id="A0A9N9QFM5"/>
<proteinExistence type="predicted"/>
<dbReference type="InterPro" id="IPR042465">
    <property type="entry name" value="XXLT1"/>
</dbReference>
<dbReference type="Proteomes" id="UP001152799">
    <property type="component" value="Chromosome 4"/>
</dbReference>
<keyword evidence="1" id="KW-1133">Transmembrane helix</keyword>
<keyword evidence="3" id="KW-1185">Reference proteome</keyword>
<name>A0A9N9QFM5_9CUCU</name>
<dbReference type="EMBL" id="OU892280">
    <property type="protein sequence ID" value="CAG9768376.1"/>
    <property type="molecule type" value="Genomic_DNA"/>
</dbReference>
<protein>
    <recommendedName>
        <fullName evidence="4">Xyloside xylosyltransferase 1</fullName>
    </recommendedName>
</protein>
<dbReference type="SUPFAM" id="SSF53448">
    <property type="entry name" value="Nucleotide-diphospho-sugar transferases"/>
    <property type="match status" value="1"/>
</dbReference>
<reference evidence="2" key="1">
    <citation type="submission" date="2022-01" db="EMBL/GenBank/DDBJ databases">
        <authorList>
            <person name="King R."/>
        </authorList>
    </citation>
    <scope>NUCLEOTIDE SEQUENCE</scope>
</reference>
<dbReference type="PANTHER" id="PTHR46612">
    <property type="entry name" value="XYLOSIDE XYLOSYLTRANSFERASE 1"/>
    <property type="match status" value="1"/>
</dbReference>
<dbReference type="OrthoDB" id="411524at2759"/>
<dbReference type="GO" id="GO:0005789">
    <property type="term" value="C:endoplasmic reticulum membrane"/>
    <property type="evidence" value="ECO:0007669"/>
    <property type="project" value="TreeGrafter"/>
</dbReference>